<dbReference type="EMBL" id="CP155447">
    <property type="protein sequence ID" value="XBH06572.1"/>
    <property type="molecule type" value="Genomic_DNA"/>
</dbReference>
<evidence type="ECO:0000313" key="2">
    <source>
        <dbReference type="EMBL" id="XBH06572.1"/>
    </source>
</evidence>
<reference evidence="2" key="1">
    <citation type="submission" date="2024-05" db="EMBL/GenBank/DDBJ databases">
        <title>Planctomycetes of the genus Singulisphaera possess chitinolytic capabilities.</title>
        <authorList>
            <person name="Ivanova A."/>
        </authorList>
    </citation>
    <scope>NUCLEOTIDE SEQUENCE</scope>
    <source>
        <strain evidence="2">Ch08T</strain>
    </source>
</reference>
<keyword evidence="1" id="KW-0472">Membrane</keyword>
<gene>
    <name evidence="2" type="ORF">V5E97_11185</name>
</gene>
<name>A0AAU7CNT4_9BACT</name>
<keyword evidence="1" id="KW-1133">Transmembrane helix</keyword>
<sequence>MIRFVFSFLGTIGGYVLGAVAGYLLVSRSSNSHDGPVEAAMTGAFVSGPLGAVVGASPGSCLGDGEAEYCGLTRKKPEG</sequence>
<feature type="transmembrane region" description="Helical" evidence="1">
    <location>
        <begin position="6"/>
        <end position="26"/>
    </location>
</feature>
<protein>
    <recommendedName>
        <fullName evidence="3">Glycine zipper domain-containing protein</fullName>
    </recommendedName>
</protein>
<accession>A0AAU7CNT4</accession>
<evidence type="ECO:0000256" key="1">
    <source>
        <dbReference type="SAM" id="Phobius"/>
    </source>
</evidence>
<evidence type="ECO:0008006" key="3">
    <source>
        <dbReference type="Google" id="ProtNLM"/>
    </source>
</evidence>
<dbReference type="AlphaFoldDB" id="A0AAU7CNT4"/>
<keyword evidence="1" id="KW-0812">Transmembrane</keyword>
<dbReference type="RefSeq" id="WP_406699423.1">
    <property type="nucleotide sequence ID" value="NZ_CP155447.1"/>
</dbReference>
<organism evidence="2">
    <name type="scientific">Singulisphaera sp. Ch08</name>
    <dbReference type="NCBI Taxonomy" id="3120278"/>
    <lineage>
        <taxon>Bacteria</taxon>
        <taxon>Pseudomonadati</taxon>
        <taxon>Planctomycetota</taxon>
        <taxon>Planctomycetia</taxon>
        <taxon>Isosphaerales</taxon>
        <taxon>Isosphaeraceae</taxon>
        <taxon>Singulisphaera</taxon>
    </lineage>
</organism>
<proteinExistence type="predicted"/>